<dbReference type="AlphaFoldDB" id="A0A9X2NLB8"/>
<dbReference type="EMBL" id="JAMXQV010000060">
    <property type="protein sequence ID" value="MCR6490829.1"/>
    <property type="molecule type" value="Genomic_DNA"/>
</dbReference>
<keyword evidence="2" id="KW-1185">Reference proteome</keyword>
<dbReference type="RefSeq" id="WP_257927406.1">
    <property type="nucleotide sequence ID" value="NZ_JAMXQV010000060.1"/>
</dbReference>
<organism evidence="1 2">
    <name type="scientific">Amycolatopsis iheyensis</name>
    <dbReference type="NCBI Taxonomy" id="2945988"/>
    <lineage>
        <taxon>Bacteria</taxon>
        <taxon>Bacillati</taxon>
        <taxon>Actinomycetota</taxon>
        <taxon>Actinomycetes</taxon>
        <taxon>Pseudonocardiales</taxon>
        <taxon>Pseudonocardiaceae</taxon>
        <taxon>Amycolatopsis</taxon>
    </lineage>
</organism>
<proteinExistence type="predicted"/>
<name>A0A9X2NLB8_9PSEU</name>
<evidence type="ECO:0000313" key="2">
    <source>
        <dbReference type="Proteomes" id="UP001144096"/>
    </source>
</evidence>
<sequence>MPDRIEISHRSKPIPCAMCGQHALHIGRILSPDGTLLGRTLVCTVCRPRPQIAAFRRAA</sequence>
<reference evidence="1" key="1">
    <citation type="submission" date="2022-06" db="EMBL/GenBank/DDBJ databases">
        <title>Amycolatopsis iheyaensis sp. nov., a new species of the genus Amycolatopsis isolated from soil in Iheya island, Japan.</title>
        <authorList>
            <person name="Ngamcharungchit C."/>
            <person name="Kanto H."/>
            <person name="Take A."/>
            <person name="Intra B."/>
            <person name="Matsumoto A."/>
            <person name="Panbangred W."/>
            <person name="Inahashi Y."/>
        </authorList>
    </citation>
    <scope>NUCLEOTIDE SEQUENCE</scope>
    <source>
        <strain evidence="1">OK19-0408</strain>
    </source>
</reference>
<gene>
    <name evidence="1" type="ORF">M8542_49410</name>
</gene>
<protein>
    <submittedName>
        <fullName evidence="1">Uncharacterized protein</fullName>
    </submittedName>
</protein>
<accession>A0A9X2NLB8</accession>
<dbReference type="Proteomes" id="UP001144096">
    <property type="component" value="Unassembled WGS sequence"/>
</dbReference>
<comment type="caution">
    <text evidence="1">The sequence shown here is derived from an EMBL/GenBank/DDBJ whole genome shotgun (WGS) entry which is preliminary data.</text>
</comment>
<evidence type="ECO:0000313" key="1">
    <source>
        <dbReference type="EMBL" id="MCR6490829.1"/>
    </source>
</evidence>